<dbReference type="GO" id="GO:0005886">
    <property type="term" value="C:plasma membrane"/>
    <property type="evidence" value="ECO:0007669"/>
    <property type="project" value="UniProtKB-SubCell"/>
</dbReference>
<dbReference type="PANTHER" id="PTHR31468">
    <property type="entry name" value="1,3-BETA-GLUCANOSYLTRANSFERASE GAS1"/>
    <property type="match status" value="1"/>
</dbReference>
<dbReference type="GO" id="GO:0031505">
    <property type="term" value="P:fungal-type cell wall organization"/>
    <property type="evidence" value="ECO:0007669"/>
    <property type="project" value="TreeGrafter"/>
</dbReference>
<dbReference type="AlphaFoldDB" id="A0A9P8W3T1"/>
<comment type="caution">
    <text evidence="12">The sequence shown here is derived from an EMBL/GenBank/DDBJ whole genome shotgun (WGS) entry which is preliminary data.</text>
</comment>
<keyword evidence="7" id="KW-0325">Glycoprotein</keyword>
<evidence type="ECO:0000313" key="12">
    <source>
        <dbReference type="EMBL" id="KAH6886966.1"/>
    </source>
</evidence>
<dbReference type="SMART" id="SM00768">
    <property type="entry name" value="X8"/>
    <property type="match status" value="1"/>
</dbReference>
<keyword evidence="9" id="KW-0808">Transferase</keyword>
<dbReference type="PANTHER" id="PTHR31468:SF2">
    <property type="entry name" value="1,3-BETA-GLUCANOSYLTRANSFERASE GAS1"/>
    <property type="match status" value="1"/>
</dbReference>
<dbReference type="GO" id="GO:0071970">
    <property type="term" value="P:fungal-type cell wall (1-&gt;3)-beta-D-glucan biosynthetic process"/>
    <property type="evidence" value="ECO:0007669"/>
    <property type="project" value="TreeGrafter"/>
</dbReference>
<dbReference type="Gene3D" id="3.20.20.80">
    <property type="entry name" value="Glycosidases"/>
    <property type="match status" value="1"/>
</dbReference>
<dbReference type="GO" id="GO:0098552">
    <property type="term" value="C:side of membrane"/>
    <property type="evidence" value="ECO:0007669"/>
    <property type="project" value="UniProtKB-KW"/>
</dbReference>
<keyword evidence="5 9" id="KW-0472">Membrane</keyword>
<keyword evidence="13" id="KW-1185">Reference proteome</keyword>
<comment type="subcellular location">
    <subcellularLocation>
        <location evidence="1 9">Cell membrane</location>
        <topology evidence="1 9">Lipid-anchor</topology>
        <topology evidence="1 9">GPI-anchor</topology>
    </subcellularLocation>
</comment>
<dbReference type="Proteomes" id="UP000777438">
    <property type="component" value="Unassembled WGS sequence"/>
</dbReference>
<organism evidence="12 13">
    <name type="scientific">Thelonectria olida</name>
    <dbReference type="NCBI Taxonomy" id="1576542"/>
    <lineage>
        <taxon>Eukaryota</taxon>
        <taxon>Fungi</taxon>
        <taxon>Dikarya</taxon>
        <taxon>Ascomycota</taxon>
        <taxon>Pezizomycotina</taxon>
        <taxon>Sordariomycetes</taxon>
        <taxon>Hypocreomycetidae</taxon>
        <taxon>Hypocreales</taxon>
        <taxon>Nectriaceae</taxon>
        <taxon>Thelonectria</taxon>
    </lineage>
</organism>
<dbReference type="SUPFAM" id="SSF51445">
    <property type="entry name" value="(Trans)glycosidases"/>
    <property type="match status" value="1"/>
</dbReference>
<evidence type="ECO:0000313" key="13">
    <source>
        <dbReference type="Proteomes" id="UP000777438"/>
    </source>
</evidence>
<keyword evidence="10" id="KW-0812">Transmembrane</keyword>
<dbReference type="FunFam" id="3.20.20.80:FF:000038">
    <property type="entry name" value="1,3-beta-glucanosyltransferase"/>
    <property type="match status" value="1"/>
</dbReference>
<evidence type="ECO:0000256" key="8">
    <source>
        <dbReference type="ARBA" id="ARBA00023288"/>
    </source>
</evidence>
<evidence type="ECO:0000256" key="4">
    <source>
        <dbReference type="ARBA" id="ARBA00022729"/>
    </source>
</evidence>
<dbReference type="InterPro" id="IPR012946">
    <property type="entry name" value="X8"/>
</dbReference>
<dbReference type="GO" id="GO:0042124">
    <property type="term" value="F:1,3-beta-glucanosyltransferase activity"/>
    <property type="evidence" value="ECO:0007669"/>
    <property type="project" value="TreeGrafter"/>
</dbReference>
<feature type="transmembrane region" description="Helical" evidence="10">
    <location>
        <begin position="496"/>
        <end position="518"/>
    </location>
</feature>
<protein>
    <recommendedName>
        <fullName evidence="9">1,3-beta-glucanosyltransferase</fullName>
        <ecNumber evidence="9">2.4.1.-</ecNumber>
    </recommendedName>
</protein>
<keyword evidence="10" id="KW-1133">Transmembrane helix</keyword>
<reference evidence="12 13" key="1">
    <citation type="journal article" date="2021" name="Nat. Commun.">
        <title>Genetic determinants of endophytism in the Arabidopsis root mycobiome.</title>
        <authorList>
            <person name="Mesny F."/>
            <person name="Miyauchi S."/>
            <person name="Thiergart T."/>
            <person name="Pickel B."/>
            <person name="Atanasova L."/>
            <person name="Karlsson M."/>
            <person name="Huettel B."/>
            <person name="Barry K.W."/>
            <person name="Haridas S."/>
            <person name="Chen C."/>
            <person name="Bauer D."/>
            <person name="Andreopoulos W."/>
            <person name="Pangilinan J."/>
            <person name="LaButti K."/>
            <person name="Riley R."/>
            <person name="Lipzen A."/>
            <person name="Clum A."/>
            <person name="Drula E."/>
            <person name="Henrissat B."/>
            <person name="Kohler A."/>
            <person name="Grigoriev I.V."/>
            <person name="Martin F.M."/>
            <person name="Hacquard S."/>
        </authorList>
    </citation>
    <scope>NUCLEOTIDE SEQUENCE [LARGE SCALE GENOMIC DNA]</scope>
    <source>
        <strain evidence="12 13">MPI-CAGE-CH-0241</strain>
    </source>
</reference>
<keyword evidence="6" id="KW-1015">Disulfide bond</keyword>
<feature type="signal peptide" evidence="9">
    <location>
        <begin position="1"/>
        <end position="17"/>
    </location>
</feature>
<dbReference type="EC" id="2.4.1.-" evidence="9"/>
<evidence type="ECO:0000256" key="6">
    <source>
        <dbReference type="ARBA" id="ARBA00023157"/>
    </source>
</evidence>
<dbReference type="InterPro" id="IPR017853">
    <property type="entry name" value="GH"/>
</dbReference>
<evidence type="ECO:0000256" key="3">
    <source>
        <dbReference type="ARBA" id="ARBA00022622"/>
    </source>
</evidence>
<evidence type="ECO:0000256" key="1">
    <source>
        <dbReference type="ARBA" id="ARBA00004609"/>
    </source>
</evidence>
<dbReference type="InterPro" id="IPR004886">
    <property type="entry name" value="Glucanosyltransferase"/>
</dbReference>
<evidence type="ECO:0000259" key="11">
    <source>
        <dbReference type="SMART" id="SM00768"/>
    </source>
</evidence>
<dbReference type="OrthoDB" id="421038at2759"/>
<feature type="domain" description="X8" evidence="11">
    <location>
        <begin position="377"/>
        <end position="466"/>
    </location>
</feature>
<keyword evidence="8 9" id="KW-0449">Lipoprotein</keyword>
<dbReference type="Pfam" id="PF07983">
    <property type="entry name" value="X8"/>
    <property type="match status" value="1"/>
</dbReference>
<comment type="similarity">
    <text evidence="2 9">Belongs to the glycosyl hydrolase 72 family.</text>
</comment>
<accession>A0A9P8W3T1</accession>
<evidence type="ECO:0000256" key="10">
    <source>
        <dbReference type="SAM" id="Phobius"/>
    </source>
</evidence>
<name>A0A9P8W3T1_9HYPO</name>
<proteinExistence type="inferred from homology"/>
<comment type="function">
    <text evidence="9">Splits internally a 1,3-beta-glucan molecule and transfers the newly generated reducing end (the donor) to the non-reducing end of another 1,3-beta-glucan molecule (the acceptor) forming a 1,3-beta linkage, resulting in the elongation of 1,3-beta-glucan chains in the cell wall.</text>
</comment>
<keyword evidence="3 9" id="KW-0336">GPI-anchor</keyword>
<sequence>MLKLLLSLLSLAACVLGSDLPAIEKKGSKFFFSNGTQFFLKGVGYQQDSSAAGATTNSTTFVDPLADEDRCKVDVPLLAQLGTNIIRTYAIDPTANHSVCMQLLNDAGIYVISDLSEPNLSIDRSDPQWNVELFTRYKNVVDEMAQYTNVLGFFAGNEVSNQANNTNASAYVKAAVRDTKKYISDKNYRWMGVGYAANDDVDIRDQIASYFNCGDSDDSIDFFGYNIYSWCGDSDFETSGYNRFIEEFEDYSIPVFFAEYGCNLPDGAAARTFEETTALYSSNMSSVVSGGIVYEYFQETNDYGLVKVSSGSVTKLKDFTYLQKKVRAADPDGVKMSSYTSSNKAASCPTVNSTWTANSKLPPTPQQAACTCMVKASGCVPKDGLASSKYSAIFDYVCGKNETLCGGINGNATTGVYGTYSMCNSVDKLAYVLNAYYESQGKDSSACDFDGKAQTQTASSGSNCTELAVSGNTTSSDNSSSSESMGTLTVAISRPFAVFGIDMSLVSIVALVGAGFLFI</sequence>
<dbReference type="EMBL" id="JAGPYM010000015">
    <property type="protein sequence ID" value="KAH6886966.1"/>
    <property type="molecule type" value="Genomic_DNA"/>
</dbReference>
<dbReference type="Pfam" id="PF03198">
    <property type="entry name" value="Glyco_hydro_72"/>
    <property type="match status" value="1"/>
</dbReference>
<evidence type="ECO:0000256" key="5">
    <source>
        <dbReference type="ARBA" id="ARBA00023136"/>
    </source>
</evidence>
<evidence type="ECO:0000256" key="9">
    <source>
        <dbReference type="RuleBase" id="RU361209"/>
    </source>
</evidence>
<evidence type="ECO:0000256" key="7">
    <source>
        <dbReference type="ARBA" id="ARBA00023180"/>
    </source>
</evidence>
<dbReference type="Gene3D" id="1.20.58.1040">
    <property type="match status" value="1"/>
</dbReference>
<feature type="chain" id="PRO_5040544161" description="1,3-beta-glucanosyltransferase" evidence="9">
    <location>
        <begin position="18"/>
        <end position="519"/>
    </location>
</feature>
<gene>
    <name evidence="12" type="ORF">B0T10DRAFT_76295</name>
</gene>
<keyword evidence="4 9" id="KW-0732">Signal</keyword>
<evidence type="ECO:0000256" key="2">
    <source>
        <dbReference type="ARBA" id="ARBA00007528"/>
    </source>
</evidence>